<gene>
    <name evidence="1" type="ORF">QN277_006146</name>
</gene>
<dbReference type="AlphaFoldDB" id="A0AAE1MH14"/>
<name>A0AAE1MH14_9FABA</name>
<dbReference type="Proteomes" id="UP001293593">
    <property type="component" value="Unassembled WGS sequence"/>
</dbReference>
<dbReference type="Gene3D" id="2.40.50.140">
    <property type="entry name" value="Nucleic acid-binding proteins"/>
    <property type="match status" value="1"/>
</dbReference>
<comment type="caution">
    <text evidence="1">The sequence shown here is derived from an EMBL/GenBank/DDBJ whole genome shotgun (WGS) entry which is preliminary data.</text>
</comment>
<accession>A0AAE1MH14</accession>
<organism evidence="1 2">
    <name type="scientific">Acacia crassicarpa</name>
    <name type="common">northern wattle</name>
    <dbReference type="NCBI Taxonomy" id="499986"/>
    <lineage>
        <taxon>Eukaryota</taxon>
        <taxon>Viridiplantae</taxon>
        <taxon>Streptophyta</taxon>
        <taxon>Embryophyta</taxon>
        <taxon>Tracheophyta</taxon>
        <taxon>Spermatophyta</taxon>
        <taxon>Magnoliopsida</taxon>
        <taxon>eudicotyledons</taxon>
        <taxon>Gunneridae</taxon>
        <taxon>Pentapetalae</taxon>
        <taxon>rosids</taxon>
        <taxon>fabids</taxon>
        <taxon>Fabales</taxon>
        <taxon>Fabaceae</taxon>
        <taxon>Caesalpinioideae</taxon>
        <taxon>mimosoid clade</taxon>
        <taxon>Acacieae</taxon>
        <taxon>Acacia</taxon>
    </lineage>
</organism>
<evidence type="ECO:0000313" key="2">
    <source>
        <dbReference type="Proteomes" id="UP001293593"/>
    </source>
</evidence>
<keyword evidence="2" id="KW-1185">Reference proteome</keyword>
<dbReference type="InterPro" id="IPR012340">
    <property type="entry name" value="NA-bd_OB-fold"/>
</dbReference>
<dbReference type="EMBL" id="JAWXYG010000011">
    <property type="protein sequence ID" value="KAK4259856.1"/>
    <property type="molecule type" value="Genomic_DNA"/>
</dbReference>
<protein>
    <submittedName>
        <fullName evidence="1">Uncharacterized protein</fullName>
    </submittedName>
</protein>
<sequence length="225" mass="25405">MSMTTVTSLLQLDCTSNNWIICVKVVGNFWDIPSMKKHRQITFNAVLADSEGYIALAIMRRRDVIRRLCGVLVPGFCFLLKKFSVEEGANIINPDLKIVIEEFTQIEYVFGIIQTPETIFQPLLPIAATTICETTLKNVVGLVTCVYPLNDVKIDGETHYQLNFEIMDESGNPFHCCFRGTPAFWAAVSYSIIDDKDDIVVALLWVKMIRLSDGQILFQSHCDLS</sequence>
<reference evidence="1" key="1">
    <citation type="submission" date="2023-10" db="EMBL/GenBank/DDBJ databases">
        <title>Chromosome-level genome of the transformable northern wattle, Acacia crassicarpa.</title>
        <authorList>
            <person name="Massaro I."/>
            <person name="Sinha N.R."/>
            <person name="Poethig S."/>
            <person name="Leichty A.R."/>
        </authorList>
    </citation>
    <scope>NUCLEOTIDE SEQUENCE</scope>
    <source>
        <strain evidence="1">Acra3RX</strain>
        <tissue evidence="1">Leaf</tissue>
    </source>
</reference>
<proteinExistence type="predicted"/>
<evidence type="ECO:0000313" key="1">
    <source>
        <dbReference type="EMBL" id="KAK4259856.1"/>
    </source>
</evidence>